<dbReference type="AlphaFoldDB" id="A0A9D4ZJV8"/>
<reference evidence="1" key="1">
    <citation type="submission" date="2021-01" db="EMBL/GenBank/DDBJ databases">
        <title>Adiantum capillus-veneris genome.</title>
        <authorList>
            <person name="Fang Y."/>
            <person name="Liao Q."/>
        </authorList>
    </citation>
    <scope>NUCLEOTIDE SEQUENCE</scope>
    <source>
        <strain evidence="1">H3</strain>
        <tissue evidence="1">Leaf</tissue>
    </source>
</reference>
<dbReference type="Proteomes" id="UP000886520">
    <property type="component" value="Chromosome 9"/>
</dbReference>
<evidence type="ECO:0000313" key="2">
    <source>
        <dbReference type="Proteomes" id="UP000886520"/>
    </source>
</evidence>
<sequence>MIFQAERASHAFVRVPHLAYTLINVLLDKKLIKNSMCFRKGSTIQPKNRQAQRVSPTAPNNLIMISLTHVKVLHKAASLQGDCIWRKASSFPSADFPQEFSVLSRQHHISVYIPTKGPPSITSYFDFDRQ</sequence>
<evidence type="ECO:0000313" key="1">
    <source>
        <dbReference type="EMBL" id="KAI5075776.1"/>
    </source>
</evidence>
<name>A0A9D4ZJV8_ADICA</name>
<gene>
    <name evidence="1" type="ORF">GOP47_0009852</name>
</gene>
<accession>A0A9D4ZJV8</accession>
<keyword evidence="2" id="KW-1185">Reference proteome</keyword>
<dbReference type="EMBL" id="JABFUD020000009">
    <property type="protein sequence ID" value="KAI5075776.1"/>
    <property type="molecule type" value="Genomic_DNA"/>
</dbReference>
<proteinExistence type="predicted"/>
<protein>
    <submittedName>
        <fullName evidence="1">Uncharacterized protein</fullName>
    </submittedName>
</protein>
<organism evidence="1 2">
    <name type="scientific">Adiantum capillus-veneris</name>
    <name type="common">Maidenhair fern</name>
    <dbReference type="NCBI Taxonomy" id="13818"/>
    <lineage>
        <taxon>Eukaryota</taxon>
        <taxon>Viridiplantae</taxon>
        <taxon>Streptophyta</taxon>
        <taxon>Embryophyta</taxon>
        <taxon>Tracheophyta</taxon>
        <taxon>Polypodiopsida</taxon>
        <taxon>Polypodiidae</taxon>
        <taxon>Polypodiales</taxon>
        <taxon>Pteridineae</taxon>
        <taxon>Pteridaceae</taxon>
        <taxon>Vittarioideae</taxon>
        <taxon>Adiantum</taxon>
    </lineage>
</organism>
<comment type="caution">
    <text evidence="1">The sequence shown here is derived from an EMBL/GenBank/DDBJ whole genome shotgun (WGS) entry which is preliminary data.</text>
</comment>